<proteinExistence type="predicted"/>
<name>A0ABZ2FD66_9MICO</name>
<evidence type="ECO:0000256" key="2">
    <source>
        <dbReference type="ARBA" id="ARBA00023125"/>
    </source>
</evidence>
<sequence>MRNTTIQRPVGPHLSSLDSGLQVMTMFSSHQSVNVTQVAEHLGCSRSTAYRVLNTLRNRGIVMLGPGGRGYYPGPVLVDLARPRGLDLVDRVRFRPVIDKAVELTGETVHVGALVGSHIVFFDGREPDRAVRAQLTAGYFRPAHAISAGKLLLSDYSDDQVAALFPGERLPKETPWTTDSVSALIAELPAIREQGYVLNFQQTEAGLAGCSVPVPGRGWRERVALCATVPVSRGTREELLLVRDGLVEAAALFR</sequence>
<dbReference type="InterPro" id="IPR029016">
    <property type="entry name" value="GAF-like_dom_sf"/>
</dbReference>
<dbReference type="Gene3D" id="3.30.450.40">
    <property type="match status" value="1"/>
</dbReference>
<keyword evidence="2" id="KW-0238">DNA-binding</keyword>
<dbReference type="InterPro" id="IPR005471">
    <property type="entry name" value="Tscrpt_reg_IclR_N"/>
</dbReference>
<evidence type="ECO:0000313" key="6">
    <source>
        <dbReference type="EMBL" id="WWF04127.1"/>
    </source>
</evidence>
<reference evidence="6 7" key="1">
    <citation type="submission" date="2022-09" db="EMBL/GenBank/DDBJ databases">
        <title>Complete genome sequence of Janibacter terrae strain COS04-44, PCL-degrading bacteria isolated from oil spilled coast.</title>
        <authorList>
            <person name="Park H."/>
            <person name="Kim J.Y."/>
            <person name="An S.H."/>
            <person name="Lee C.M."/>
            <person name="Weon H.-Y."/>
        </authorList>
    </citation>
    <scope>NUCLEOTIDE SEQUENCE [LARGE SCALE GENOMIC DNA]</scope>
    <source>
        <strain evidence="6 7">COS04-44</strain>
    </source>
</reference>
<protein>
    <submittedName>
        <fullName evidence="6">Helix-turn-helix domain-containing protein</fullName>
    </submittedName>
</protein>
<keyword evidence="1" id="KW-0805">Transcription regulation</keyword>
<feature type="domain" description="IclR-ED" evidence="5">
    <location>
        <begin position="76"/>
        <end position="254"/>
    </location>
</feature>
<dbReference type="RefSeq" id="WP_338537624.1">
    <property type="nucleotide sequence ID" value="NZ_CP104874.1"/>
</dbReference>
<dbReference type="SUPFAM" id="SSF55781">
    <property type="entry name" value="GAF domain-like"/>
    <property type="match status" value="1"/>
</dbReference>
<dbReference type="Proteomes" id="UP001381003">
    <property type="component" value="Chromosome"/>
</dbReference>
<gene>
    <name evidence="6" type="ORF">N5P18_10485</name>
</gene>
<evidence type="ECO:0000259" key="5">
    <source>
        <dbReference type="PROSITE" id="PS51078"/>
    </source>
</evidence>
<accession>A0ABZ2FD66</accession>
<evidence type="ECO:0000256" key="3">
    <source>
        <dbReference type="ARBA" id="ARBA00023163"/>
    </source>
</evidence>
<dbReference type="PROSITE" id="PS51077">
    <property type="entry name" value="HTH_ICLR"/>
    <property type="match status" value="1"/>
</dbReference>
<dbReference type="InterPro" id="IPR036390">
    <property type="entry name" value="WH_DNA-bd_sf"/>
</dbReference>
<dbReference type="SUPFAM" id="SSF46785">
    <property type="entry name" value="Winged helix' DNA-binding domain"/>
    <property type="match status" value="1"/>
</dbReference>
<dbReference type="PANTHER" id="PTHR30136">
    <property type="entry name" value="HELIX-TURN-HELIX TRANSCRIPTIONAL REGULATOR, ICLR FAMILY"/>
    <property type="match status" value="1"/>
</dbReference>
<dbReference type="InterPro" id="IPR050707">
    <property type="entry name" value="HTH_MetabolicPath_Reg"/>
</dbReference>
<keyword evidence="3" id="KW-0804">Transcription</keyword>
<evidence type="ECO:0000313" key="7">
    <source>
        <dbReference type="Proteomes" id="UP001381003"/>
    </source>
</evidence>
<feature type="domain" description="HTH iclR-type" evidence="4">
    <location>
        <begin position="14"/>
        <end position="75"/>
    </location>
</feature>
<keyword evidence="7" id="KW-1185">Reference proteome</keyword>
<evidence type="ECO:0000256" key="1">
    <source>
        <dbReference type="ARBA" id="ARBA00023015"/>
    </source>
</evidence>
<evidence type="ECO:0000259" key="4">
    <source>
        <dbReference type="PROSITE" id="PS51077"/>
    </source>
</evidence>
<dbReference type="EMBL" id="CP104874">
    <property type="protein sequence ID" value="WWF04127.1"/>
    <property type="molecule type" value="Genomic_DNA"/>
</dbReference>
<dbReference type="InterPro" id="IPR036388">
    <property type="entry name" value="WH-like_DNA-bd_sf"/>
</dbReference>
<dbReference type="Pfam" id="PF09339">
    <property type="entry name" value="HTH_IclR"/>
    <property type="match status" value="1"/>
</dbReference>
<dbReference type="PROSITE" id="PS51078">
    <property type="entry name" value="ICLR_ED"/>
    <property type="match status" value="1"/>
</dbReference>
<organism evidence="6 7">
    <name type="scientific">Janibacter terrae</name>
    <dbReference type="NCBI Taxonomy" id="103817"/>
    <lineage>
        <taxon>Bacteria</taxon>
        <taxon>Bacillati</taxon>
        <taxon>Actinomycetota</taxon>
        <taxon>Actinomycetes</taxon>
        <taxon>Micrococcales</taxon>
        <taxon>Intrasporangiaceae</taxon>
        <taxon>Janibacter</taxon>
    </lineage>
</organism>
<dbReference type="InterPro" id="IPR014757">
    <property type="entry name" value="Tscrpt_reg_IclR_C"/>
</dbReference>
<dbReference type="Pfam" id="PF01614">
    <property type="entry name" value="IclR_C"/>
    <property type="match status" value="1"/>
</dbReference>
<dbReference type="PANTHER" id="PTHR30136:SF24">
    <property type="entry name" value="HTH-TYPE TRANSCRIPTIONAL REPRESSOR ALLR"/>
    <property type="match status" value="1"/>
</dbReference>
<dbReference type="Gene3D" id="1.10.10.10">
    <property type="entry name" value="Winged helix-like DNA-binding domain superfamily/Winged helix DNA-binding domain"/>
    <property type="match status" value="1"/>
</dbReference>